<reference evidence="2 3" key="1">
    <citation type="journal article" date="2016" name="Nat. Commun.">
        <title>Thousands of microbial genomes shed light on interconnected biogeochemical processes in an aquifer system.</title>
        <authorList>
            <person name="Anantharaman K."/>
            <person name="Brown C.T."/>
            <person name="Hug L.A."/>
            <person name="Sharon I."/>
            <person name="Castelle C.J."/>
            <person name="Probst A.J."/>
            <person name="Thomas B.C."/>
            <person name="Singh A."/>
            <person name="Wilkins M.J."/>
            <person name="Karaoz U."/>
            <person name="Brodie E.L."/>
            <person name="Williams K.H."/>
            <person name="Hubbard S.S."/>
            <person name="Banfield J.F."/>
        </authorList>
    </citation>
    <scope>NUCLEOTIDE SEQUENCE [LARGE SCALE GENOMIC DNA]</scope>
</reference>
<dbReference type="SUPFAM" id="SSF55797">
    <property type="entry name" value="PR-1-like"/>
    <property type="match status" value="1"/>
</dbReference>
<name>A0A1G2R4C3_9BACT</name>
<dbReference type="InterPro" id="IPR035940">
    <property type="entry name" value="CAP_sf"/>
</dbReference>
<comment type="caution">
    <text evidence="2">The sequence shown here is derived from an EMBL/GenBank/DDBJ whole genome shotgun (WGS) entry which is preliminary data.</text>
</comment>
<dbReference type="EMBL" id="MHTV01000006">
    <property type="protein sequence ID" value="OHA67673.1"/>
    <property type="molecule type" value="Genomic_DNA"/>
</dbReference>
<dbReference type="PANTHER" id="PTHR31157">
    <property type="entry name" value="SCP DOMAIN-CONTAINING PROTEIN"/>
    <property type="match status" value="1"/>
</dbReference>
<proteinExistence type="predicted"/>
<dbReference type="AlphaFoldDB" id="A0A1G2R4C3"/>
<accession>A0A1G2R4C3</accession>
<organism evidence="2 3">
    <name type="scientific">Candidatus Wildermuthbacteria bacterium RIFCSPHIGHO2_02_FULL_45_25</name>
    <dbReference type="NCBI Taxonomy" id="1802450"/>
    <lineage>
        <taxon>Bacteria</taxon>
        <taxon>Candidatus Wildermuthiibacteriota</taxon>
    </lineage>
</organism>
<sequence length="286" mass="32443">MKFAVLVFLVLGMAALVFAGIENGLPGNFLLEVQSIKDGFSSRQSESGDQTLAPDSLRRLQGGTSQSVLTLEGILQWTNSYRRAAGLEDFMQNDKLNEAAERKVQDMFEKQYFAHETPTGKNVIWFANNAGYAYIAVGENLALGNYEDDKDIVRAWMDSPGHRANILHSRFTEIGIAAREGTFEGEKTWLAVQVFGLPKSSCPRIDESLGMQIKLMDMILQERRLRLEQMRQELQSYLVNDAYYQELVRAYQSLGEEYNTDAERQKSDTDQYNTQVQEFNVCVQGF</sequence>
<dbReference type="PANTHER" id="PTHR31157:SF1">
    <property type="entry name" value="SCP DOMAIN-CONTAINING PROTEIN"/>
    <property type="match status" value="1"/>
</dbReference>
<dbReference type="Pfam" id="PF00188">
    <property type="entry name" value="CAP"/>
    <property type="match status" value="1"/>
</dbReference>
<feature type="domain" description="SCP" evidence="1">
    <location>
        <begin position="78"/>
        <end position="186"/>
    </location>
</feature>
<dbReference type="Proteomes" id="UP000178092">
    <property type="component" value="Unassembled WGS sequence"/>
</dbReference>
<evidence type="ECO:0000313" key="2">
    <source>
        <dbReference type="EMBL" id="OHA67673.1"/>
    </source>
</evidence>
<evidence type="ECO:0000259" key="1">
    <source>
        <dbReference type="Pfam" id="PF00188"/>
    </source>
</evidence>
<dbReference type="InterPro" id="IPR014044">
    <property type="entry name" value="CAP_dom"/>
</dbReference>
<gene>
    <name evidence="2" type="ORF">A3C04_02025</name>
</gene>
<dbReference type="Gene3D" id="3.40.33.10">
    <property type="entry name" value="CAP"/>
    <property type="match status" value="1"/>
</dbReference>
<protein>
    <recommendedName>
        <fullName evidence="1">SCP domain-containing protein</fullName>
    </recommendedName>
</protein>
<evidence type="ECO:0000313" key="3">
    <source>
        <dbReference type="Proteomes" id="UP000178092"/>
    </source>
</evidence>
<dbReference type="CDD" id="cd05379">
    <property type="entry name" value="CAP_bacterial"/>
    <property type="match status" value="1"/>
</dbReference>